<accession>A0ABU6ABI7</accession>
<proteinExistence type="predicted"/>
<evidence type="ECO:0000313" key="2">
    <source>
        <dbReference type="Proteomes" id="UP001327093"/>
    </source>
</evidence>
<dbReference type="EMBL" id="JAWLNX010000009">
    <property type="protein sequence ID" value="MEB3368837.1"/>
    <property type="molecule type" value="Genomic_DNA"/>
</dbReference>
<comment type="caution">
    <text evidence="1">The sequence shown here is derived from an EMBL/GenBank/DDBJ whole genome shotgun (WGS) entry which is preliminary data.</text>
</comment>
<dbReference type="Proteomes" id="UP001327093">
    <property type="component" value="Unassembled WGS sequence"/>
</dbReference>
<sequence length="44" mass="4533">MVFVQATGILVVRGKALGDELHIVSRCRPAAVTAEVEKVLAAGG</sequence>
<organism evidence="1 2">
    <name type="scientific">Saccharopolyspora mangrovi</name>
    <dbReference type="NCBI Taxonomy" id="3082379"/>
    <lineage>
        <taxon>Bacteria</taxon>
        <taxon>Bacillati</taxon>
        <taxon>Actinomycetota</taxon>
        <taxon>Actinomycetes</taxon>
        <taxon>Pseudonocardiales</taxon>
        <taxon>Pseudonocardiaceae</taxon>
        <taxon>Saccharopolyspora</taxon>
    </lineage>
</organism>
<gene>
    <name evidence="1" type="ORF">R4I43_15630</name>
</gene>
<dbReference type="RefSeq" id="WP_324266331.1">
    <property type="nucleotide sequence ID" value="NZ_JAWLNX010000009.1"/>
</dbReference>
<evidence type="ECO:0000313" key="1">
    <source>
        <dbReference type="EMBL" id="MEB3368837.1"/>
    </source>
</evidence>
<reference evidence="1 2" key="1">
    <citation type="submission" date="2023-10" db="EMBL/GenBank/DDBJ databases">
        <title>Saccharopolyspora sp. nov., isolated from mangrove soil.</title>
        <authorList>
            <person name="Lu Y."/>
            <person name="Liu W."/>
        </authorList>
    </citation>
    <scope>NUCLEOTIDE SEQUENCE [LARGE SCALE GENOMIC DNA]</scope>
    <source>
        <strain evidence="1 2">S2-29</strain>
    </source>
</reference>
<keyword evidence="2" id="KW-1185">Reference proteome</keyword>
<name>A0ABU6ABI7_9PSEU</name>
<protein>
    <submittedName>
        <fullName evidence="1">Uncharacterized protein</fullName>
    </submittedName>
</protein>